<dbReference type="Proteomes" id="UP000246267">
    <property type="component" value="Segment"/>
</dbReference>
<protein>
    <submittedName>
        <fullName evidence="1">HNS binding protein</fullName>
    </submittedName>
</protein>
<keyword evidence="2" id="KW-1185">Reference proteome</keyword>
<reference evidence="1 2" key="1">
    <citation type="journal article" name="Viruses">
        <title>Unlocking the Potential of 46 New Bacteriophages for Biocontrol of Dickeya Solani.</title>
        <authorList>
            <person name="Carstens A.B."/>
            <person name="Djurhuus A.M."/>
            <person name="Kot W."/>
            <person name="Jacobs-Sera D."/>
            <person name="Hatfull G.F."/>
            <person name="Hansen L.H."/>
        </authorList>
    </citation>
    <scope>NUCLEOTIDE SEQUENCE [LARGE SCALE GENOMIC DNA]</scope>
</reference>
<dbReference type="KEGG" id="vg:54991457"/>
<organism evidence="1 2">
    <name type="scientific">Dickeya phage Dagda</name>
    <dbReference type="NCBI Taxonomy" id="2163630"/>
    <lineage>
        <taxon>Viruses</taxon>
        <taxon>Duplodnaviria</taxon>
        <taxon>Heunggongvirae</taxon>
        <taxon>Uroviricota</taxon>
        <taxon>Caudoviricetes</taxon>
        <taxon>Autographivirales</taxon>
        <taxon>Autotranscriptaviridae</taxon>
        <taxon>Studiervirinae</taxon>
        <taxon>Aarhusvirus</taxon>
        <taxon>Aarhusvirus dagda</taxon>
    </lineage>
</organism>
<evidence type="ECO:0000313" key="1">
    <source>
        <dbReference type="EMBL" id="AWD92380.1"/>
    </source>
</evidence>
<dbReference type="GeneID" id="54991457"/>
<dbReference type="RefSeq" id="YP_009800951.1">
    <property type="nucleotide sequence ID" value="NC_047961.1"/>
</dbReference>
<evidence type="ECO:0000313" key="2">
    <source>
        <dbReference type="Proteomes" id="UP000246267"/>
    </source>
</evidence>
<accession>A0A2S1GSK8</accession>
<sequence length="67" mass="7316">MSDYLIFLKNIKSCPKTFSSDYARREAAFVAEAASRRHITALSQDGTNQGAWEITASGALFLEMNGG</sequence>
<proteinExistence type="predicted"/>
<dbReference type="EMBL" id="MH059632">
    <property type="protein sequence ID" value="AWD92380.1"/>
    <property type="molecule type" value="Genomic_DNA"/>
</dbReference>
<name>A0A2S1GSK8_9CAUD</name>